<dbReference type="PANTHER" id="PTHR31658:SF0">
    <property type="entry name" value="CONSERVED OLIGOMERIC GOLGI COMPLEX SUBUNIT 1"/>
    <property type="match status" value="1"/>
</dbReference>
<dbReference type="GO" id="GO:0000139">
    <property type="term" value="C:Golgi membrane"/>
    <property type="evidence" value="ECO:0007669"/>
    <property type="project" value="UniProtKB-SubCell"/>
</dbReference>
<dbReference type="GO" id="GO:0006891">
    <property type="term" value="P:intra-Golgi vesicle-mediated transport"/>
    <property type="evidence" value="ECO:0007669"/>
    <property type="project" value="InterPro"/>
</dbReference>
<evidence type="ECO:0000256" key="7">
    <source>
        <dbReference type="ARBA" id="ARBA00023136"/>
    </source>
</evidence>
<evidence type="ECO:0000313" key="8">
    <source>
        <dbReference type="EMBL" id="AEY58930.1"/>
    </source>
</evidence>
<evidence type="ECO:0000256" key="1">
    <source>
        <dbReference type="ARBA" id="ARBA00004395"/>
    </source>
</evidence>
<sequence length="169" mass="19623">MKMKKYRNKSRFNHYSNKILMDVPQYIWSSIENKDLLFATQLYLIAQHINYSLLFEVGSTDLSIKYPIVSKQWDVINQFKNIILNKCNNVLQSLDVQPGSIANCLAAFVLLNGTSFSDLLDKLISMHSEGESGGLILQYFNKNSRSRSIFFTFSVRFESRIITRIFFLL</sequence>
<protein>
    <recommendedName>
        <fullName evidence="3">Conserved oligomeric Golgi complex subunit 1</fullName>
    </recommendedName>
</protein>
<accession>V9ICW8</accession>
<dbReference type="InterPro" id="IPR033370">
    <property type="entry name" value="COG1"/>
</dbReference>
<evidence type="ECO:0000256" key="4">
    <source>
        <dbReference type="ARBA" id="ARBA00022448"/>
    </source>
</evidence>
<evidence type="ECO:0000256" key="6">
    <source>
        <dbReference type="ARBA" id="ARBA00023034"/>
    </source>
</evidence>
<gene>
    <name evidence="8" type="ORF">ACCB01578.1</name>
</gene>
<organism evidence="8">
    <name type="scientific">Apis cerana</name>
    <name type="common">Indian honeybee</name>
    <dbReference type="NCBI Taxonomy" id="7461"/>
    <lineage>
        <taxon>Eukaryota</taxon>
        <taxon>Metazoa</taxon>
        <taxon>Ecdysozoa</taxon>
        <taxon>Arthropoda</taxon>
        <taxon>Hexapoda</taxon>
        <taxon>Insecta</taxon>
        <taxon>Pterygota</taxon>
        <taxon>Neoptera</taxon>
        <taxon>Endopterygota</taxon>
        <taxon>Hymenoptera</taxon>
        <taxon>Apocrita</taxon>
        <taxon>Aculeata</taxon>
        <taxon>Apoidea</taxon>
        <taxon>Anthophila</taxon>
        <taxon>Apidae</taxon>
        <taxon>Apis</taxon>
    </lineage>
</organism>
<proteinExistence type="evidence at transcript level"/>
<dbReference type="AlphaFoldDB" id="V9ICW8"/>
<keyword evidence="4" id="KW-0813">Transport</keyword>
<dbReference type="GO" id="GO:0015031">
    <property type="term" value="P:protein transport"/>
    <property type="evidence" value="ECO:0007669"/>
    <property type="project" value="UniProtKB-KW"/>
</dbReference>
<comment type="similarity">
    <text evidence="2">Belongs to the COG1 family.</text>
</comment>
<name>V9ICW8_APICE</name>
<evidence type="ECO:0000256" key="3">
    <source>
        <dbReference type="ARBA" id="ARBA00020978"/>
    </source>
</evidence>
<dbReference type="GO" id="GO:0017119">
    <property type="term" value="C:Golgi transport complex"/>
    <property type="evidence" value="ECO:0007669"/>
    <property type="project" value="InterPro"/>
</dbReference>
<evidence type="ECO:0000256" key="5">
    <source>
        <dbReference type="ARBA" id="ARBA00022927"/>
    </source>
</evidence>
<keyword evidence="5" id="KW-0653">Protein transport</keyword>
<comment type="subcellular location">
    <subcellularLocation>
        <location evidence="1">Golgi apparatus membrane</location>
        <topology evidence="1">Peripheral membrane protein</topology>
    </subcellularLocation>
</comment>
<dbReference type="EMBL" id="JR039980">
    <property type="protein sequence ID" value="AEY58930.1"/>
    <property type="molecule type" value="mRNA"/>
</dbReference>
<keyword evidence="6" id="KW-0333">Golgi apparatus</keyword>
<dbReference type="PANTHER" id="PTHR31658">
    <property type="entry name" value="CONSERVED OLIGOMERIC GOLGI COMPLEX SUBUNIT 1"/>
    <property type="match status" value="1"/>
</dbReference>
<reference evidence="8" key="1">
    <citation type="submission" date="2011-11" db="EMBL/GenBank/DDBJ databases">
        <title>Decoding the brain transcriptome of the Eastern honeybee (Apis cerana) based on pyrosequencing.</title>
        <authorList>
            <person name="Sun L."/>
            <person name="Zheng H."/>
            <person name="Wang Y."/>
            <person name="Xie X."/>
            <person name="Zhu Y."/>
            <person name="Gu W."/>
            <person name="Wang S."/>
        </authorList>
    </citation>
    <scope>NUCLEOTIDE SEQUENCE</scope>
    <source>
        <tissue evidence="8">Brain</tissue>
    </source>
</reference>
<evidence type="ECO:0000256" key="2">
    <source>
        <dbReference type="ARBA" id="ARBA00006653"/>
    </source>
</evidence>
<keyword evidence="7" id="KW-0472">Membrane</keyword>